<evidence type="ECO:0000313" key="2">
    <source>
        <dbReference type="Proteomes" id="UP001189429"/>
    </source>
</evidence>
<name>A0ABN9VWV3_9DINO</name>
<reference evidence="1" key="1">
    <citation type="submission" date="2023-10" db="EMBL/GenBank/DDBJ databases">
        <authorList>
            <person name="Chen Y."/>
            <person name="Shah S."/>
            <person name="Dougan E. K."/>
            <person name="Thang M."/>
            <person name="Chan C."/>
        </authorList>
    </citation>
    <scope>NUCLEOTIDE SEQUENCE [LARGE SCALE GENOMIC DNA]</scope>
</reference>
<evidence type="ECO:0000313" key="1">
    <source>
        <dbReference type="EMBL" id="CAK0878109.1"/>
    </source>
</evidence>
<dbReference type="Proteomes" id="UP001189429">
    <property type="component" value="Unassembled WGS sequence"/>
</dbReference>
<gene>
    <name evidence="1" type="ORF">PCOR1329_LOCUS61982</name>
</gene>
<feature type="non-terminal residue" evidence="1">
    <location>
        <position position="1"/>
    </location>
</feature>
<keyword evidence="2" id="KW-1185">Reference proteome</keyword>
<dbReference type="EMBL" id="CAUYUJ010017813">
    <property type="protein sequence ID" value="CAK0878109.1"/>
    <property type="molecule type" value="Genomic_DNA"/>
</dbReference>
<sequence>VRRMCGHSSGLEGQSFADVVAKDAAGCPPPCGPASRVFNSVEKLVAHERAVLGAVTYAAKAGHGARLRCRMAPAGGASRGCPSAAGAAAAAKGRVAAARAAAAGRAAVADAAARAVCEARAAPLRPSSGPPGADWLAALQTRVLACEGRGPAAPAR</sequence>
<organism evidence="1 2">
    <name type="scientific">Prorocentrum cordatum</name>
    <dbReference type="NCBI Taxonomy" id="2364126"/>
    <lineage>
        <taxon>Eukaryota</taxon>
        <taxon>Sar</taxon>
        <taxon>Alveolata</taxon>
        <taxon>Dinophyceae</taxon>
        <taxon>Prorocentrales</taxon>
        <taxon>Prorocentraceae</taxon>
        <taxon>Prorocentrum</taxon>
    </lineage>
</organism>
<comment type="caution">
    <text evidence="1">The sequence shown here is derived from an EMBL/GenBank/DDBJ whole genome shotgun (WGS) entry which is preliminary data.</text>
</comment>
<accession>A0ABN9VWV3</accession>
<proteinExistence type="predicted"/>
<protein>
    <submittedName>
        <fullName evidence="1">Uncharacterized protein</fullName>
    </submittedName>
</protein>